<dbReference type="Proteomes" id="UP001153737">
    <property type="component" value="Chromosome 2"/>
</dbReference>
<keyword evidence="1" id="KW-0863">Zinc-finger</keyword>
<evidence type="ECO:0000256" key="1">
    <source>
        <dbReference type="PROSITE-ProRule" id="PRU00042"/>
    </source>
</evidence>
<proteinExistence type="predicted"/>
<dbReference type="Gene3D" id="3.30.160.60">
    <property type="entry name" value="Classic Zinc Finger"/>
    <property type="match status" value="1"/>
</dbReference>
<dbReference type="PROSITE" id="PS00028">
    <property type="entry name" value="ZINC_FINGER_C2H2_1"/>
    <property type="match status" value="1"/>
</dbReference>
<dbReference type="AlphaFoldDB" id="A0A9P0DI44"/>
<feature type="domain" description="C2H2-type" evidence="2">
    <location>
        <begin position="19"/>
        <end position="46"/>
    </location>
</feature>
<keyword evidence="1" id="KW-0479">Metal-binding</keyword>
<gene>
    <name evidence="3" type="ORF">PHAECO_LOCUS6689</name>
</gene>
<reference evidence="3" key="2">
    <citation type="submission" date="2022-10" db="EMBL/GenBank/DDBJ databases">
        <authorList>
            <consortium name="ENA_rothamsted_submissions"/>
            <consortium name="culmorum"/>
            <person name="King R."/>
        </authorList>
    </citation>
    <scope>NUCLEOTIDE SEQUENCE</scope>
</reference>
<keyword evidence="1" id="KW-0862">Zinc</keyword>
<dbReference type="OrthoDB" id="3437960at2759"/>
<reference evidence="3" key="1">
    <citation type="submission" date="2022-01" db="EMBL/GenBank/DDBJ databases">
        <authorList>
            <person name="King R."/>
        </authorList>
    </citation>
    <scope>NUCLEOTIDE SEQUENCE</scope>
</reference>
<evidence type="ECO:0000313" key="3">
    <source>
        <dbReference type="EMBL" id="CAH1155399.1"/>
    </source>
</evidence>
<dbReference type="GO" id="GO:0008270">
    <property type="term" value="F:zinc ion binding"/>
    <property type="evidence" value="ECO:0007669"/>
    <property type="project" value="UniProtKB-KW"/>
</dbReference>
<accession>A0A9P0DI44</accession>
<sequence>MRSKDGYEIGNIISFLNVHRCFNCSKRYKTLNSLRRHRRVECGKTKDVICAICNHSFYYKQDLQKHIHKKH</sequence>
<protein>
    <recommendedName>
        <fullName evidence="2">C2H2-type domain-containing protein</fullName>
    </recommendedName>
</protein>
<dbReference type="InterPro" id="IPR013087">
    <property type="entry name" value="Znf_C2H2_type"/>
</dbReference>
<feature type="domain" description="C2H2-type" evidence="2">
    <location>
        <begin position="48"/>
        <end position="71"/>
    </location>
</feature>
<dbReference type="InterPro" id="IPR036236">
    <property type="entry name" value="Znf_C2H2_sf"/>
</dbReference>
<dbReference type="SMART" id="SM00355">
    <property type="entry name" value="ZnF_C2H2"/>
    <property type="match status" value="2"/>
</dbReference>
<dbReference type="SUPFAM" id="SSF57667">
    <property type="entry name" value="beta-beta-alpha zinc fingers"/>
    <property type="match status" value="1"/>
</dbReference>
<dbReference type="Pfam" id="PF00096">
    <property type="entry name" value="zf-C2H2"/>
    <property type="match status" value="2"/>
</dbReference>
<evidence type="ECO:0000259" key="2">
    <source>
        <dbReference type="PROSITE" id="PS50157"/>
    </source>
</evidence>
<evidence type="ECO:0000313" key="4">
    <source>
        <dbReference type="Proteomes" id="UP001153737"/>
    </source>
</evidence>
<organism evidence="3 4">
    <name type="scientific">Phaedon cochleariae</name>
    <name type="common">Mustard beetle</name>
    <dbReference type="NCBI Taxonomy" id="80249"/>
    <lineage>
        <taxon>Eukaryota</taxon>
        <taxon>Metazoa</taxon>
        <taxon>Ecdysozoa</taxon>
        <taxon>Arthropoda</taxon>
        <taxon>Hexapoda</taxon>
        <taxon>Insecta</taxon>
        <taxon>Pterygota</taxon>
        <taxon>Neoptera</taxon>
        <taxon>Endopterygota</taxon>
        <taxon>Coleoptera</taxon>
        <taxon>Polyphaga</taxon>
        <taxon>Cucujiformia</taxon>
        <taxon>Chrysomeloidea</taxon>
        <taxon>Chrysomelidae</taxon>
        <taxon>Chrysomelinae</taxon>
        <taxon>Chrysomelini</taxon>
        <taxon>Phaedon</taxon>
    </lineage>
</organism>
<dbReference type="PROSITE" id="PS50157">
    <property type="entry name" value="ZINC_FINGER_C2H2_2"/>
    <property type="match status" value="2"/>
</dbReference>
<keyword evidence="4" id="KW-1185">Reference proteome</keyword>
<dbReference type="EMBL" id="OU896708">
    <property type="protein sequence ID" value="CAH1155399.1"/>
    <property type="molecule type" value="Genomic_DNA"/>
</dbReference>
<name>A0A9P0DI44_PHACE</name>